<feature type="compositionally biased region" description="Basic and acidic residues" evidence="1">
    <location>
        <begin position="55"/>
        <end position="72"/>
    </location>
</feature>
<dbReference type="EMBL" id="CAUYUJ010018559">
    <property type="protein sequence ID" value="CAK0884499.1"/>
    <property type="molecule type" value="Genomic_DNA"/>
</dbReference>
<reference evidence="2" key="1">
    <citation type="submission" date="2023-10" db="EMBL/GenBank/DDBJ databases">
        <authorList>
            <person name="Chen Y."/>
            <person name="Shah S."/>
            <person name="Dougan E. K."/>
            <person name="Thang M."/>
            <person name="Chan C."/>
        </authorList>
    </citation>
    <scope>NUCLEOTIDE SEQUENCE [LARGE SCALE GENOMIC DNA]</scope>
</reference>
<evidence type="ECO:0000313" key="3">
    <source>
        <dbReference type="Proteomes" id="UP001189429"/>
    </source>
</evidence>
<feature type="compositionally biased region" description="Low complexity" evidence="1">
    <location>
        <begin position="212"/>
        <end position="251"/>
    </location>
</feature>
<organism evidence="2 3">
    <name type="scientific">Prorocentrum cordatum</name>
    <dbReference type="NCBI Taxonomy" id="2364126"/>
    <lineage>
        <taxon>Eukaryota</taxon>
        <taxon>Sar</taxon>
        <taxon>Alveolata</taxon>
        <taxon>Dinophyceae</taxon>
        <taxon>Prorocentrales</taxon>
        <taxon>Prorocentraceae</taxon>
        <taxon>Prorocentrum</taxon>
    </lineage>
</organism>
<keyword evidence="3" id="KW-1185">Reference proteome</keyword>
<feature type="region of interest" description="Disordered" evidence="1">
    <location>
        <begin position="175"/>
        <end position="251"/>
    </location>
</feature>
<dbReference type="Proteomes" id="UP001189429">
    <property type="component" value="Unassembled WGS sequence"/>
</dbReference>
<feature type="region of interest" description="Disordered" evidence="1">
    <location>
        <begin position="37"/>
        <end position="90"/>
    </location>
</feature>
<feature type="compositionally biased region" description="Low complexity" evidence="1">
    <location>
        <begin position="74"/>
        <end position="85"/>
    </location>
</feature>
<evidence type="ECO:0000313" key="2">
    <source>
        <dbReference type="EMBL" id="CAK0884499.1"/>
    </source>
</evidence>
<proteinExistence type="predicted"/>
<sequence>MSAAGPDETWSKCGACGRREHNAIFVERDRRRKCGRQVELFKPKKPASAGTARSNELKNDPLLKKLLSDEIAKPQTPQATPPQSQGEALRRASGAWRDASLKHDQAINAAVKVQAAWHLAAQGMAAKKGLVGCSEASKEEVKGVLFEVRGCAARKHSQVKSWNERATALRAKIDQRLSKKRRQDGDDAVAGGGRAAGGSGGAAAGASGASGGPAAPAAGAAARGAAGGVAKADAASAEAQRAQEAADRISAAKLAAARAAKQAHEVAAQTAAAAA</sequence>
<gene>
    <name evidence="2" type="ORF">PCOR1329_LOCUS66437</name>
</gene>
<protein>
    <submittedName>
        <fullName evidence="2">Uncharacterized protein</fullName>
    </submittedName>
</protein>
<comment type="caution">
    <text evidence="2">The sequence shown here is derived from an EMBL/GenBank/DDBJ whole genome shotgun (WGS) entry which is preliminary data.</text>
</comment>
<evidence type="ECO:0000256" key="1">
    <source>
        <dbReference type="SAM" id="MobiDB-lite"/>
    </source>
</evidence>
<feature type="compositionally biased region" description="Gly residues" evidence="1">
    <location>
        <begin position="190"/>
        <end position="211"/>
    </location>
</feature>
<feature type="non-terminal residue" evidence="2">
    <location>
        <position position="275"/>
    </location>
</feature>
<name>A0ABN9WDS9_9DINO</name>
<accession>A0ABN9WDS9</accession>